<organism evidence="1 2">
    <name type="scientific">Panagrellus redivivus</name>
    <name type="common">Microworm</name>
    <dbReference type="NCBI Taxonomy" id="6233"/>
    <lineage>
        <taxon>Eukaryota</taxon>
        <taxon>Metazoa</taxon>
        <taxon>Ecdysozoa</taxon>
        <taxon>Nematoda</taxon>
        <taxon>Chromadorea</taxon>
        <taxon>Rhabditida</taxon>
        <taxon>Tylenchina</taxon>
        <taxon>Panagrolaimomorpha</taxon>
        <taxon>Panagrolaimoidea</taxon>
        <taxon>Panagrolaimidae</taxon>
        <taxon>Panagrellus</taxon>
    </lineage>
</organism>
<reference evidence="2" key="2">
    <citation type="submission" date="2020-10" db="UniProtKB">
        <authorList>
            <consortium name="WormBaseParasite"/>
        </authorList>
    </citation>
    <scope>IDENTIFICATION</scope>
</reference>
<protein>
    <submittedName>
        <fullName evidence="2">WH1 domain-containing protein</fullName>
    </submittedName>
</protein>
<dbReference type="WBParaSite" id="Pan_g3776.t1">
    <property type="protein sequence ID" value="Pan_g3776.t1"/>
    <property type="gene ID" value="Pan_g3776"/>
</dbReference>
<sequence>MNIKPRHGANITVRAEKSVQFIGWCSGNDTWSIKDVRANIVYDDVRHARCQKVNIYKSDDAGTTIVRYDQHTGPFEFGKEVVDHFNGLRGIFDLFGVLARRC</sequence>
<keyword evidence="1" id="KW-1185">Reference proteome</keyword>
<dbReference type="AlphaFoldDB" id="A0A7E4VY17"/>
<reference evidence="1" key="1">
    <citation type="journal article" date="2013" name="Genetics">
        <title>The draft genome and transcriptome of Panagrellus redivivus are shaped by the harsh demands of a free-living lifestyle.</title>
        <authorList>
            <person name="Srinivasan J."/>
            <person name="Dillman A.R."/>
            <person name="Macchietto M.G."/>
            <person name="Heikkinen L."/>
            <person name="Lakso M."/>
            <person name="Fracchia K.M."/>
            <person name="Antoshechkin I."/>
            <person name="Mortazavi A."/>
            <person name="Wong G."/>
            <person name="Sternberg P.W."/>
        </authorList>
    </citation>
    <scope>NUCLEOTIDE SEQUENCE [LARGE SCALE GENOMIC DNA]</scope>
    <source>
        <strain evidence="1">MT8872</strain>
    </source>
</reference>
<proteinExistence type="predicted"/>
<accession>A0A7E4VY17</accession>
<evidence type="ECO:0000313" key="1">
    <source>
        <dbReference type="Proteomes" id="UP000492821"/>
    </source>
</evidence>
<name>A0A7E4VY17_PANRE</name>
<dbReference type="Proteomes" id="UP000492821">
    <property type="component" value="Unassembled WGS sequence"/>
</dbReference>
<evidence type="ECO:0000313" key="2">
    <source>
        <dbReference type="WBParaSite" id="Pan_g3776.t1"/>
    </source>
</evidence>